<reference evidence="4" key="2">
    <citation type="submission" date="2019-02" db="EMBL/GenBank/DDBJ databases">
        <title>Granulicella sibirica sp. nov., a psychrotolerant acidobacterium isolated from an organic soil layer in forested tundra, West Siberia.</title>
        <authorList>
            <person name="Oshkin I.Y."/>
            <person name="Kulichevskaya I.S."/>
            <person name="Rijpstra W.I.C."/>
            <person name="Sinninghe Damste J.S."/>
            <person name="Rakitin A.L."/>
            <person name="Ravin N.V."/>
            <person name="Dedysh S.N."/>
        </authorList>
    </citation>
    <scope>NUCLEOTIDE SEQUENCE [LARGE SCALE GENOMIC DNA]</scope>
    <source>
        <strain evidence="4">AF10</strain>
    </source>
</reference>
<dbReference type="PROSITE" id="PS00061">
    <property type="entry name" value="ADH_SHORT"/>
    <property type="match status" value="1"/>
</dbReference>
<dbReference type="SUPFAM" id="SSF51735">
    <property type="entry name" value="NAD(P)-binding Rossmann-fold domains"/>
    <property type="match status" value="1"/>
</dbReference>
<organism evidence="3 4">
    <name type="scientific">Granulicella sibirica</name>
    <dbReference type="NCBI Taxonomy" id="2479048"/>
    <lineage>
        <taxon>Bacteria</taxon>
        <taxon>Pseudomonadati</taxon>
        <taxon>Acidobacteriota</taxon>
        <taxon>Terriglobia</taxon>
        <taxon>Terriglobales</taxon>
        <taxon>Acidobacteriaceae</taxon>
        <taxon>Granulicella</taxon>
    </lineage>
</organism>
<dbReference type="InterPro" id="IPR036291">
    <property type="entry name" value="NAD(P)-bd_dom_sf"/>
</dbReference>
<comment type="caution">
    <text evidence="3">The sequence shown here is derived from an EMBL/GenBank/DDBJ whole genome shotgun (WGS) entry which is preliminary data.</text>
</comment>
<dbReference type="PANTHER" id="PTHR43477:SF1">
    <property type="entry name" value="DIHYDROANTICAPSIN 7-DEHYDROGENASE"/>
    <property type="match status" value="1"/>
</dbReference>
<dbReference type="EMBL" id="RDSM01000001">
    <property type="protein sequence ID" value="RXH57168.1"/>
    <property type="molecule type" value="Genomic_DNA"/>
</dbReference>
<dbReference type="PRINTS" id="PR00080">
    <property type="entry name" value="SDRFAMILY"/>
</dbReference>
<evidence type="ECO:0000313" key="4">
    <source>
        <dbReference type="Proteomes" id="UP000289437"/>
    </source>
</evidence>
<accession>A0A4Q0T539</accession>
<keyword evidence="4" id="KW-1185">Reference proteome</keyword>
<dbReference type="PRINTS" id="PR00081">
    <property type="entry name" value="GDHRDH"/>
</dbReference>
<keyword evidence="2" id="KW-0560">Oxidoreductase</keyword>
<evidence type="ECO:0000313" key="3">
    <source>
        <dbReference type="EMBL" id="RXH57168.1"/>
    </source>
</evidence>
<dbReference type="Gene3D" id="3.40.50.720">
    <property type="entry name" value="NAD(P)-binding Rossmann-like Domain"/>
    <property type="match status" value="1"/>
</dbReference>
<gene>
    <name evidence="3" type="ORF">GRAN_0478</name>
</gene>
<evidence type="ECO:0000256" key="1">
    <source>
        <dbReference type="ARBA" id="ARBA00006484"/>
    </source>
</evidence>
<dbReference type="InterPro" id="IPR020904">
    <property type="entry name" value="Sc_DH/Rdtase_CS"/>
</dbReference>
<dbReference type="InterPro" id="IPR051122">
    <property type="entry name" value="SDR_DHRS6-like"/>
</dbReference>
<dbReference type="InterPro" id="IPR002347">
    <property type="entry name" value="SDR_fam"/>
</dbReference>
<dbReference type="Proteomes" id="UP000289437">
    <property type="component" value="Unassembled WGS sequence"/>
</dbReference>
<proteinExistence type="inferred from homology"/>
<protein>
    <submittedName>
        <fullName evidence="3">3-oxoacyl-[acyl-carrier protein] reductase</fullName>
    </submittedName>
</protein>
<dbReference type="PANTHER" id="PTHR43477">
    <property type="entry name" value="DIHYDROANTICAPSIN 7-DEHYDROGENASE"/>
    <property type="match status" value="1"/>
</dbReference>
<dbReference type="Pfam" id="PF13561">
    <property type="entry name" value="adh_short_C2"/>
    <property type="match status" value="1"/>
</dbReference>
<reference evidence="3 4" key="1">
    <citation type="submission" date="2018-11" db="EMBL/GenBank/DDBJ databases">
        <authorList>
            <person name="Mardanov A.V."/>
            <person name="Ravin N.V."/>
            <person name="Dedysh S.N."/>
        </authorList>
    </citation>
    <scope>NUCLEOTIDE SEQUENCE [LARGE SCALE GENOMIC DNA]</scope>
    <source>
        <strain evidence="3 4">AF10</strain>
    </source>
</reference>
<comment type="similarity">
    <text evidence="1">Belongs to the short-chain dehydrogenases/reductases (SDR) family.</text>
</comment>
<dbReference type="GO" id="GO:0016491">
    <property type="term" value="F:oxidoreductase activity"/>
    <property type="evidence" value="ECO:0007669"/>
    <property type="project" value="UniProtKB-KW"/>
</dbReference>
<evidence type="ECO:0000256" key="2">
    <source>
        <dbReference type="ARBA" id="ARBA00023002"/>
    </source>
</evidence>
<sequence length="177" mass="18698">MVQEVTREFRHLDILIHTSSFALHGKTIDDPTINNQALDLQWQVNVHGYIAVVRAAVLRMRAGGRIIALSSSLAQRVGIAGAADYAGTKAAVLGYTKGVARDLTSRGITANVVLAGTLKFETPKTRRGPVNGPYSQEDVGDETVTNEDVVRAVMFLASPLAGAITGTALDITGGDLA</sequence>
<dbReference type="AlphaFoldDB" id="A0A4Q0T539"/>
<name>A0A4Q0T539_9BACT</name>
<dbReference type="CDD" id="cd05233">
    <property type="entry name" value="SDR_c"/>
    <property type="match status" value="1"/>
</dbReference>